<reference evidence="1 2" key="1">
    <citation type="submission" date="2015-09" db="EMBL/GenBank/DDBJ databases">
        <title>Host preference determinants of Valsa canker pathogens revealed by comparative genomics.</title>
        <authorList>
            <person name="Yin Z."/>
            <person name="Huang L."/>
        </authorList>
    </citation>
    <scope>NUCLEOTIDE SEQUENCE [LARGE SCALE GENOMIC DNA]</scope>
    <source>
        <strain evidence="1 2">03-1</strain>
    </source>
</reference>
<evidence type="ECO:0000313" key="1">
    <source>
        <dbReference type="EMBL" id="ROW03819.1"/>
    </source>
</evidence>
<gene>
    <name evidence="1" type="ORF">VMCG_05361</name>
</gene>
<comment type="caution">
    <text evidence="1">The sequence shown here is derived from an EMBL/GenBank/DDBJ whole genome shotgun (WGS) entry which is preliminary data.</text>
</comment>
<dbReference type="OrthoDB" id="5198994at2759"/>
<sequence length="212" mass="24727">MTNCPYLQSCQRNLWDLLCWNFPADICRTLEDTEHVYSNELHSLYDILQSSRGKGPSHLMTKLAGLSQPTAMKIVGALHALNITGSSGEYENAQAVRESKPYFYSRERELFWHNVLDLFEMEYFGRHADGSKRENVSDFHALHILYNLDMEDKRCRQDEDTNIQNPAHCWYHELSDQSVAWCVRRLAPLIVKSWDLATQYDENELEIISGHR</sequence>
<organism evidence="1 2">
    <name type="scientific">Cytospora schulzeri</name>
    <dbReference type="NCBI Taxonomy" id="448051"/>
    <lineage>
        <taxon>Eukaryota</taxon>
        <taxon>Fungi</taxon>
        <taxon>Dikarya</taxon>
        <taxon>Ascomycota</taxon>
        <taxon>Pezizomycotina</taxon>
        <taxon>Sordariomycetes</taxon>
        <taxon>Sordariomycetidae</taxon>
        <taxon>Diaporthales</taxon>
        <taxon>Cytosporaceae</taxon>
        <taxon>Cytospora</taxon>
    </lineage>
</organism>
<proteinExistence type="predicted"/>
<evidence type="ECO:0000313" key="2">
    <source>
        <dbReference type="Proteomes" id="UP000283895"/>
    </source>
</evidence>
<dbReference type="Proteomes" id="UP000283895">
    <property type="component" value="Unassembled WGS sequence"/>
</dbReference>
<dbReference type="AlphaFoldDB" id="A0A423WK94"/>
<protein>
    <submittedName>
        <fullName evidence="1">Uncharacterized protein</fullName>
    </submittedName>
</protein>
<name>A0A423WK94_9PEZI</name>
<keyword evidence="2" id="KW-1185">Reference proteome</keyword>
<accession>A0A423WK94</accession>
<dbReference type="EMBL" id="LKEA01000015">
    <property type="protein sequence ID" value="ROW03819.1"/>
    <property type="molecule type" value="Genomic_DNA"/>
</dbReference>